<evidence type="ECO:0000256" key="3">
    <source>
        <dbReference type="ARBA" id="ARBA00023134"/>
    </source>
</evidence>
<dbReference type="InterPro" id="IPR027417">
    <property type="entry name" value="P-loop_NTPase"/>
</dbReference>
<evidence type="ECO:0000259" key="5">
    <source>
        <dbReference type="PROSITE" id="PS51722"/>
    </source>
</evidence>
<evidence type="ECO:0000256" key="4">
    <source>
        <dbReference type="SAM" id="MobiDB-lite"/>
    </source>
</evidence>
<evidence type="ECO:0000313" key="6">
    <source>
        <dbReference type="EMBL" id="VUZ99059.1"/>
    </source>
</evidence>
<dbReference type="AlphaFoldDB" id="A0A565A3B7"/>
<dbReference type="VEuPathDB" id="PlasmoDB:PVX_100720"/>
<proteinExistence type="predicted"/>
<dbReference type="GO" id="GO:0005525">
    <property type="term" value="F:GTP binding"/>
    <property type="evidence" value="ECO:0007669"/>
    <property type="project" value="UniProtKB-KW"/>
</dbReference>
<dbReference type="InterPro" id="IPR005225">
    <property type="entry name" value="Small_GTP-bd"/>
</dbReference>
<accession>A0A565A3B7</accession>
<dbReference type="InterPro" id="IPR000795">
    <property type="entry name" value="T_Tr_GTP-bd_dom"/>
</dbReference>
<dbReference type="InterPro" id="IPR041095">
    <property type="entry name" value="EFG_II"/>
</dbReference>
<feature type="compositionally biased region" description="Basic and acidic residues" evidence="4">
    <location>
        <begin position="564"/>
        <end position="579"/>
    </location>
</feature>
<dbReference type="Pfam" id="PF14492">
    <property type="entry name" value="EFG_III"/>
    <property type="match status" value="1"/>
</dbReference>
<keyword evidence="1" id="KW-0547">Nucleotide-binding</keyword>
<dbReference type="Gene3D" id="3.30.230.10">
    <property type="match status" value="1"/>
</dbReference>
<dbReference type="Gene3D" id="3.40.50.300">
    <property type="entry name" value="P-loop containing nucleotide triphosphate hydrolases"/>
    <property type="match status" value="1"/>
</dbReference>
<dbReference type="PANTHER" id="PTHR43261">
    <property type="entry name" value="TRANSLATION ELONGATION FACTOR G-RELATED"/>
    <property type="match status" value="1"/>
</dbReference>
<dbReference type="Pfam" id="PF00009">
    <property type="entry name" value="GTP_EFTU"/>
    <property type="match status" value="1"/>
</dbReference>
<dbReference type="VEuPathDB" id="PlasmoDB:PVW1_140059900"/>
<dbReference type="PANTHER" id="PTHR43261:SF1">
    <property type="entry name" value="RIBOSOME-RELEASING FACTOR 2, MITOCHONDRIAL"/>
    <property type="match status" value="1"/>
</dbReference>
<dbReference type="EMBL" id="LT635625">
    <property type="protein sequence ID" value="VUZ99059.1"/>
    <property type="molecule type" value="Genomic_DNA"/>
</dbReference>
<feature type="region of interest" description="Disordered" evidence="4">
    <location>
        <begin position="538"/>
        <end position="625"/>
    </location>
</feature>
<dbReference type="GO" id="GO:0003924">
    <property type="term" value="F:GTPase activity"/>
    <property type="evidence" value="ECO:0007669"/>
    <property type="project" value="InterPro"/>
</dbReference>
<keyword evidence="2" id="KW-0648">Protein biosynthesis</keyword>
<dbReference type="NCBIfam" id="TIGR00231">
    <property type="entry name" value="small_GTP"/>
    <property type="match status" value="1"/>
</dbReference>
<feature type="domain" description="Tr-type G" evidence="5">
    <location>
        <begin position="23"/>
        <end position="356"/>
    </location>
</feature>
<dbReference type="VEuPathDB" id="PlasmoDB:PVPAM_140061800"/>
<dbReference type="Gene3D" id="3.30.70.240">
    <property type="match status" value="1"/>
</dbReference>
<feature type="compositionally biased region" description="Low complexity" evidence="4">
    <location>
        <begin position="554"/>
        <end position="563"/>
    </location>
</feature>
<dbReference type="PRINTS" id="PR00315">
    <property type="entry name" value="ELONGATNFCT"/>
</dbReference>
<dbReference type="InterPro" id="IPR014721">
    <property type="entry name" value="Ribsml_uS5_D2-typ_fold_subgr"/>
</dbReference>
<dbReference type="Gene3D" id="2.40.30.10">
    <property type="entry name" value="Translation factors"/>
    <property type="match status" value="1"/>
</dbReference>
<gene>
    <name evidence="6" type="ORF">PVP01_1453500</name>
</gene>
<dbReference type="Gene3D" id="3.30.70.870">
    <property type="entry name" value="Elongation Factor G (Translational Gtpase), domain 3"/>
    <property type="match status" value="1"/>
</dbReference>
<dbReference type="VEuPathDB" id="PlasmoDB:PVP01_1453500"/>
<keyword evidence="3" id="KW-0342">GTP-binding</keyword>
<feature type="region of interest" description="Disordered" evidence="4">
    <location>
        <begin position="384"/>
        <end position="444"/>
    </location>
</feature>
<evidence type="ECO:0000256" key="1">
    <source>
        <dbReference type="ARBA" id="ARBA00022741"/>
    </source>
</evidence>
<dbReference type="Proteomes" id="UP000220605">
    <property type="component" value="Chromosome 14"/>
</dbReference>
<sequence length="1110" mass="123858">MLRRALGLKAAQRAARTRRFFSQELVNLGILAHIDAGKTTISEDILYCANEIKVKGSIQDQNTQLDFLRQERERGITIKTAYSCFKWNNVKVNLIDTPGHVDFSNETFLSLCVSDRCVIVVDAKEGIQIQTFHLFHYIRENLPIFFFLNKMDVHETDLNYNIENLKKNLSRKSVLVTYPLYESKMLKFILDLPSMCIYWYPQGRYGQKFAYRRMALASVLQHVDCQVVRRHFAAIGVGEVGDAGEAGEPTPTDGKPTPTADEAITTERLLKVLSKETIHHALQKREELVEALCDLEPDLERKYVNNICIEYSEVRSCLAKWITLKEIFPVFAGSALNSLGVHLLLDYITSGGVALPGEHSDRGMAPSGVKAAQMGSKANDVRRNFQVGSSPMGGSHPIGGQRSGGSLPHGVATPDEATPDVAPPSLHNSSTSVGPPQEASKRPPLKERYKTVLFIFKLVSEKNGHNTFCKVLKGELAKDAKILNVRSGRTEVVKGLYKVKADRYVMINRLGTNDIGMVRGLEHVLVCDFMCEVEEPPHNADGVGVVGGPDRQVSPSRLRSTLRSRNDGAADRERKKKGEAAGQGGQEGQKGQRRWGSQTGQRRWGSQTGQRSRGSPAGQLNQDRPLHDIYTHMRHEIESKELWFFLKSYKKRISRNVIVCTCAIEPKDCKKEGELKQVLRNICLEDNSIVVYTDPNRKLIIGSIGILNIEVTLDKIKSDYGIDIRTEEVEVVEREYLTGHYEETMTKEMKVNCNLSNITIGLAIREKEFVDVSRFIQNALRCDSVSQLVRSTRGGEANGGAANEEAANEEASLEEHNITAVQPNGSFQTPLKRDDSVFWTPPPNQPNCSIEVELNNSGEGLSGAVGRGDCTPQIRINANCEEGGRIDGARGWASGVKEYLHPPEEQPDEPVEEHIEEDVEEYLLNFNYEDLFQSSVRVHKNVHLYISELQRKQKKKKNFYEEILQSCIVTLKNCLASGFQTSGSIISTEVEITMLGLSDDTTVAVAKYACNDLYYRMIKRANVCVAKPISLLQIQTEESFVGIIVKDLIQQRSGTIVQITKDGDSRHLKSMKILAIAPVKLTHNYATVLRSISSGHAHCLMTFCGYSRAG</sequence>
<dbReference type="SUPFAM" id="SSF54980">
    <property type="entry name" value="EF-G C-terminal domain-like"/>
    <property type="match status" value="2"/>
</dbReference>
<reference evidence="7" key="1">
    <citation type="submission" date="2016-07" db="EMBL/GenBank/DDBJ databases">
        <authorList>
            <consortium name="Pathogen Informatics"/>
        </authorList>
    </citation>
    <scope>NUCLEOTIDE SEQUENCE [LARGE SCALE GENOMIC DNA]</scope>
</reference>
<dbReference type="InterPro" id="IPR031157">
    <property type="entry name" value="G_TR_CS"/>
</dbReference>
<dbReference type="PROSITE" id="PS51722">
    <property type="entry name" value="G_TR_2"/>
    <property type="match status" value="1"/>
</dbReference>
<dbReference type="GO" id="GO:0032543">
    <property type="term" value="P:mitochondrial translation"/>
    <property type="evidence" value="ECO:0007669"/>
    <property type="project" value="TreeGrafter"/>
</dbReference>
<dbReference type="GO" id="GO:0032790">
    <property type="term" value="P:ribosome disassembly"/>
    <property type="evidence" value="ECO:0007669"/>
    <property type="project" value="TreeGrafter"/>
</dbReference>
<evidence type="ECO:0000313" key="7">
    <source>
        <dbReference type="Proteomes" id="UP000220605"/>
    </source>
</evidence>
<organism evidence="6 7">
    <name type="scientific">Plasmodium vivax</name>
    <name type="common">malaria parasite P. vivax</name>
    <dbReference type="NCBI Taxonomy" id="5855"/>
    <lineage>
        <taxon>Eukaryota</taxon>
        <taxon>Sar</taxon>
        <taxon>Alveolata</taxon>
        <taxon>Apicomplexa</taxon>
        <taxon>Aconoidasida</taxon>
        <taxon>Haemosporida</taxon>
        <taxon>Plasmodiidae</taxon>
        <taxon>Plasmodium</taxon>
        <taxon>Plasmodium (Plasmodium)</taxon>
    </lineage>
</organism>
<name>A0A565A3B7_PLAVI</name>
<protein>
    <submittedName>
        <fullName evidence="6">TetQ family GTPase, putative</fullName>
    </submittedName>
</protein>
<feature type="compositionally biased region" description="Polar residues" evidence="4">
    <location>
        <begin position="595"/>
        <end position="622"/>
    </location>
</feature>
<dbReference type="PROSITE" id="PS00301">
    <property type="entry name" value="G_TR_1"/>
    <property type="match status" value="1"/>
</dbReference>
<dbReference type="InterPro" id="IPR000640">
    <property type="entry name" value="EFG_V-like"/>
</dbReference>
<dbReference type="OrthoDB" id="364892at2759"/>
<dbReference type="InterPro" id="IPR035647">
    <property type="entry name" value="EFG_III/V"/>
</dbReference>
<evidence type="ECO:0000256" key="2">
    <source>
        <dbReference type="ARBA" id="ARBA00022917"/>
    </source>
</evidence>
<dbReference type="GO" id="GO:0005739">
    <property type="term" value="C:mitochondrion"/>
    <property type="evidence" value="ECO:0007669"/>
    <property type="project" value="TreeGrafter"/>
</dbReference>
<dbReference type="SUPFAM" id="SSF52540">
    <property type="entry name" value="P-loop containing nucleoside triphosphate hydrolases"/>
    <property type="match status" value="1"/>
</dbReference>
<dbReference type="Pfam" id="PF00679">
    <property type="entry name" value="EFG_C"/>
    <property type="match status" value="1"/>
</dbReference>
<dbReference type="SUPFAM" id="SSF50447">
    <property type="entry name" value="Translation proteins"/>
    <property type="match status" value="1"/>
</dbReference>
<dbReference type="InterPro" id="IPR009000">
    <property type="entry name" value="Transl_B-barrel_sf"/>
</dbReference>